<evidence type="ECO:0000256" key="9">
    <source>
        <dbReference type="ARBA" id="ARBA00048277"/>
    </source>
</evidence>
<dbReference type="AlphaFoldDB" id="A0A1D5QL64"/>
<dbReference type="InterPro" id="IPR042099">
    <property type="entry name" value="ANL_N_sf"/>
</dbReference>
<keyword evidence="3" id="KW-0276">Fatty acid metabolism</keyword>
<dbReference type="InterPro" id="IPR025110">
    <property type="entry name" value="AMP-bd_C"/>
</dbReference>
<dbReference type="STRING" id="9544.ENSMMUP00000048789"/>
<keyword evidence="2" id="KW-0436">Ligase</keyword>
<reference evidence="12" key="2">
    <citation type="submission" date="2019-01" db="EMBL/GenBank/DDBJ databases">
        <authorList>
            <person name="Graves T."/>
            <person name="Eichler E.E."/>
            <person name="Wilson R.K."/>
        </authorList>
    </citation>
    <scope>NUCLEOTIDE SEQUENCE [LARGE SCALE GENOMIC DNA]</scope>
    <source>
        <strain evidence="12">17573</strain>
    </source>
</reference>
<comment type="similarity">
    <text evidence="1">Belongs to the ATP-dependent AMP-binding enzyme family.</text>
</comment>
<dbReference type="eggNOG" id="KOG1177">
    <property type="taxonomic scope" value="Eukaryota"/>
</dbReference>
<dbReference type="FunFam" id="3.30.300.30:FF:000008">
    <property type="entry name" value="2,3-dihydroxybenzoate-AMP ligase"/>
    <property type="match status" value="1"/>
</dbReference>
<evidence type="ECO:0000313" key="13">
    <source>
        <dbReference type="Proteomes" id="UP000006718"/>
    </source>
</evidence>
<evidence type="ECO:0000259" key="10">
    <source>
        <dbReference type="Pfam" id="PF00501"/>
    </source>
</evidence>
<feature type="domain" description="AMP-binding enzyme C-terminal" evidence="11">
    <location>
        <begin position="566"/>
        <end position="641"/>
    </location>
</feature>
<dbReference type="GeneTree" id="ENSGT00940000156830"/>
<dbReference type="VEuPathDB" id="HostDB:ENSMMUG00000017236"/>
<dbReference type="GO" id="GO:0006631">
    <property type="term" value="P:fatty acid metabolic process"/>
    <property type="evidence" value="ECO:0000318"/>
    <property type="project" value="GO_Central"/>
</dbReference>
<evidence type="ECO:0000256" key="6">
    <source>
        <dbReference type="ARBA" id="ARBA00039009"/>
    </source>
</evidence>
<sequence>MRATAAYVGMLRLGRMCAGSPGVLGARAALSRSWQEARLQAVRFLSSREVDRMVPLPVGGLSYVQGCTKNHLLSKTVGRCLEATAQRVPEREALVDLHENVRLTFAQLKEEVDKAASGLLSIGLCKGDRLGMWGPNSYAWVLIQLATAQAGIILVSVNPAYQATELEYVLKKVGCKALVFPKQFKTQQYYNILKQICPEVENAQPGALKSQRWVCPGLVGGASFSIPDPFTYYSPCPLPQPLSLTILPTPRLPDLTTVISVDAPLPGTLLLDEVLAAGSTQQHLEQLQHIQQFLSCHDPINIQFTSGTTGSPKGATLSHYNIVNNSSILGERLKLHEKTPEQLRMILPSPLYHCLGSVGGTMMCLMYGATLILASPVFNGKKALEAISRERGSFLYGTPTMFVDILNQPDFSSYDISTMRGGVIAGSPAPPELIRAIINKINMKDLVVAYGTTENSPVTFANFPEDTVEQKAESVGRIMPHTEARIMNMEAGMLAELNTPGELCIRGYCVMLGYWGEPQKTGEAVDQDKWYRTGDIATMNEQGFCKIVGRSKDMIIRGGENIYPAELEDFFHTHPKVQEVQVVGVKDDRMGEEICACIRLKDGEETTAEEMKAFCKGKISHFKIPRYIVFVTNYPLTTSGKIQKFKLREQMERHLNL</sequence>
<dbReference type="Ensembl" id="ENSMMUT00000055322.2">
    <property type="protein sequence ID" value="ENSMMUP00000048789.2"/>
    <property type="gene ID" value="ENSMMUG00000017236.4"/>
</dbReference>
<dbReference type="InterPro" id="IPR045851">
    <property type="entry name" value="AMP-bd_C_sf"/>
</dbReference>
<dbReference type="Gene3D" id="3.30.300.30">
    <property type="match status" value="1"/>
</dbReference>
<protein>
    <recommendedName>
        <fullName evidence="7">Medium-chain acyl-CoA ligase ACSF2, mitochondrial</fullName>
        <ecNumber evidence="6">6.2.1.2</ecNumber>
    </recommendedName>
</protein>
<comment type="catalytic activity">
    <reaction evidence="9">
        <text>a medium-chain fatty acid + ATP + CoA = a medium-chain fatty acyl-CoA + AMP + diphosphate</text>
        <dbReference type="Rhea" id="RHEA:48340"/>
        <dbReference type="ChEBI" id="CHEBI:30616"/>
        <dbReference type="ChEBI" id="CHEBI:33019"/>
        <dbReference type="ChEBI" id="CHEBI:57287"/>
        <dbReference type="ChEBI" id="CHEBI:59558"/>
        <dbReference type="ChEBI" id="CHEBI:90546"/>
        <dbReference type="ChEBI" id="CHEBI:456215"/>
        <dbReference type="EC" id="6.2.1.2"/>
    </reaction>
</comment>
<dbReference type="VGNC" id="VGNC:69536">
    <property type="gene designation" value="ACSF2"/>
</dbReference>
<evidence type="ECO:0000259" key="11">
    <source>
        <dbReference type="Pfam" id="PF13193"/>
    </source>
</evidence>
<dbReference type="PANTHER" id="PTHR43201:SF5">
    <property type="entry name" value="MEDIUM-CHAIN ACYL-COA LIGASE ACSF2, MITOCHONDRIAL"/>
    <property type="match status" value="1"/>
</dbReference>
<proteinExistence type="inferred from homology"/>
<dbReference type="Pfam" id="PF13193">
    <property type="entry name" value="AMP-binding_C"/>
    <property type="match status" value="1"/>
</dbReference>
<dbReference type="InterPro" id="IPR000873">
    <property type="entry name" value="AMP-dep_synth/lig_dom"/>
</dbReference>
<comment type="function">
    <text evidence="5">Acyl-CoA synthases catalyze the initial reaction in fatty acid metabolism, by forming a thioester with CoA. Has some preference toward medium-chain substrates. Plays a role in adipocyte differentiation.</text>
</comment>
<dbReference type="InParanoid" id="A0A1D5QL64"/>
<dbReference type="CDD" id="cd05917">
    <property type="entry name" value="FACL_like_2"/>
    <property type="match status" value="1"/>
</dbReference>
<evidence type="ECO:0000256" key="2">
    <source>
        <dbReference type="ARBA" id="ARBA00022598"/>
    </source>
</evidence>
<evidence type="ECO:0000256" key="3">
    <source>
        <dbReference type="ARBA" id="ARBA00022832"/>
    </source>
</evidence>
<dbReference type="FunCoup" id="A0A1D5QL64">
    <property type="interactions" value="548"/>
</dbReference>
<dbReference type="PROSITE" id="PS00455">
    <property type="entry name" value="AMP_BINDING"/>
    <property type="match status" value="1"/>
</dbReference>
<evidence type="ECO:0000256" key="5">
    <source>
        <dbReference type="ARBA" id="ARBA00037247"/>
    </source>
</evidence>
<comment type="catalytic activity">
    <reaction evidence="8">
        <text>octanoate + ATP + CoA = octanoyl-CoA + AMP + diphosphate</text>
        <dbReference type="Rhea" id="RHEA:33631"/>
        <dbReference type="ChEBI" id="CHEBI:25646"/>
        <dbReference type="ChEBI" id="CHEBI:30616"/>
        <dbReference type="ChEBI" id="CHEBI:33019"/>
        <dbReference type="ChEBI" id="CHEBI:57287"/>
        <dbReference type="ChEBI" id="CHEBI:57386"/>
        <dbReference type="ChEBI" id="CHEBI:456215"/>
    </reaction>
</comment>
<evidence type="ECO:0000313" key="14">
    <source>
        <dbReference type="VGNC" id="VGNC:69536"/>
    </source>
</evidence>
<keyword evidence="4" id="KW-0443">Lipid metabolism</keyword>
<dbReference type="Pfam" id="PF00501">
    <property type="entry name" value="AMP-binding"/>
    <property type="match status" value="1"/>
</dbReference>
<evidence type="ECO:0000256" key="1">
    <source>
        <dbReference type="ARBA" id="ARBA00006432"/>
    </source>
</evidence>
<dbReference type="SUPFAM" id="SSF56801">
    <property type="entry name" value="Acetyl-CoA synthetase-like"/>
    <property type="match status" value="1"/>
</dbReference>
<dbReference type="ExpressionAtlas" id="A0A1D5QL64">
    <property type="expression patterns" value="baseline"/>
</dbReference>
<keyword evidence="13" id="KW-1185">Reference proteome</keyword>
<evidence type="ECO:0000256" key="7">
    <source>
        <dbReference type="ARBA" id="ARBA00039638"/>
    </source>
</evidence>
<reference evidence="12" key="4">
    <citation type="submission" date="2025-09" db="UniProtKB">
        <authorList>
            <consortium name="Ensembl"/>
        </authorList>
    </citation>
    <scope>IDENTIFICATION</scope>
    <source>
        <strain evidence="12">17573</strain>
    </source>
</reference>
<dbReference type="SMR" id="A0A1D5QL64"/>
<dbReference type="Gene3D" id="3.40.50.12780">
    <property type="entry name" value="N-terminal domain of ligase-like"/>
    <property type="match status" value="1"/>
</dbReference>
<dbReference type="FunFam" id="3.40.50.980:FF:000005">
    <property type="entry name" value="Acyl-CoA synthetase family member 2"/>
    <property type="match status" value="1"/>
</dbReference>
<dbReference type="EC" id="6.2.1.2" evidence="6"/>
<reference evidence="12" key="3">
    <citation type="submission" date="2025-08" db="UniProtKB">
        <authorList>
            <consortium name="Ensembl"/>
        </authorList>
    </citation>
    <scope>IDENTIFICATION</scope>
    <source>
        <strain evidence="12">17573</strain>
    </source>
</reference>
<dbReference type="Gene3D" id="3.40.50.980">
    <property type="match status" value="1"/>
</dbReference>
<evidence type="ECO:0000313" key="12">
    <source>
        <dbReference type="Ensembl" id="ENSMMUP00000048789.2"/>
    </source>
</evidence>
<evidence type="ECO:0000256" key="4">
    <source>
        <dbReference type="ARBA" id="ARBA00023098"/>
    </source>
</evidence>
<evidence type="ECO:0000256" key="8">
    <source>
        <dbReference type="ARBA" id="ARBA00047319"/>
    </source>
</evidence>
<dbReference type="OMA" id="ICCRGYN"/>
<dbReference type="Proteomes" id="UP000006718">
    <property type="component" value="Chromosome 16"/>
</dbReference>
<reference evidence="13" key="1">
    <citation type="journal article" date="2007" name="Science">
        <title>Evolutionary and biomedical insights from the rhesus macaque genome.</title>
        <authorList>
            <person name="Gibbs R.A."/>
            <person name="Rogers J."/>
            <person name="Katze M.G."/>
            <person name="Bumgarner R."/>
            <person name="Weinstock G.M."/>
            <person name="Mardis E.R."/>
            <person name="Remington K.A."/>
            <person name="Strausberg R.L."/>
            <person name="Venter J.C."/>
            <person name="Wilson R.K."/>
            <person name="Batzer M.A."/>
            <person name="Bustamante C.D."/>
            <person name="Eichler E.E."/>
            <person name="Hahn M.W."/>
            <person name="Hardison R.C."/>
            <person name="Makova K.D."/>
            <person name="Miller W."/>
            <person name="Milosavljevic A."/>
            <person name="Palermo R.E."/>
            <person name="Siepel A."/>
            <person name="Sikela J.M."/>
            <person name="Attaway T."/>
            <person name="Bell S."/>
            <person name="Bernard K.E."/>
            <person name="Buhay C.J."/>
            <person name="Chandrabose M.N."/>
            <person name="Dao M."/>
            <person name="Davis C."/>
            <person name="Delehaunty K.D."/>
            <person name="Ding Y."/>
            <person name="Dinh H.H."/>
            <person name="Dugan-Rocha S."/>
            <person name="Fulton L.A."/>
            <person name="Gabisi R.A."/>
            <person name="Garner T.T."/>
            <person name="Godfrey J."/>
            <person name="Hawes A.C."/>
            <person name="Hernandez J."/>
            <person name="Hines S."/>
            <person name="Holder M."/>
            <person name="Hume J."/>
            <person name="Jhangiani S.N."/>
            <person name="Joshi V."/>
            <person name="Khan Z.M."/>
            <person name="Kirkness E.F."/>
            <person name="Cree A."/>
            <person name="Fowler R.G."/>
            <person name="Lee S."/>
            <person name="Lewis L.R."/>
            <person name="Li Z."/>
            <person name="Liu Y.-S."/>
            <person name="Moore S.M."/>
            <person name="Muzny D."/>
            <person name="Nazareth L.V."/>
            <person name="Ngo D.N."/>
            <person name="Okwuonu G.O."/>
            <person name="Pai G."/>
            <person name="Parker D."/>
            <person name="Paul H.A."/>
            <person name="Pfannkoch C."/>
            <person name="Pohl C.S."/>
            <person name="Rogers Y.-H.C."/>
            <person name="Ruiz S.J."/>
            <person name="Sabo A."/>
            <person name="Santibanez J."/>
            <person name="Schneider B.W."/>
            <person name="Smith S.M."/>
            <person name="Sodergren E."/>
            <person name="Svatek A.F."/>
            <person name="Utterback T.R."/>
            <person name="Vattathil S."/>
            <person name="Warren W."/>
            <person name="White C.S."/>
            <person name="Chinwalla A.T."/>
            <person name="Feng Y."/>
            <person name="Halpern A.L."/>
            <person name="Hillier L.W."/>
            <person name="Huang X."/>
            <person name="Minx P."/>
            <person name="Nelson J.O."/>
            <person name="Pepin K.H."/>
            <person name="Qin X."/>
            <person name="Sutton G.G."/>
            <person name="Venter E."/>
            <person name="Walenz B.P."/>
            <person name="Wallis J.W."/>
            <person name="Worley K.C."/>
            <person name="Yang S.-P."/>
            <person name="Jones S.M."/>
            <person name="Marra M.A."/>
            <person name="Rocchi M."/>
            <person name="Schein J.E."/>
            <person name="Baertsch R."/>
            <person name="Clarke L."/>
            <person name="Csuros M."/>
            <person name="Glasscock J."/>
            <person name="Harris R.A."/>
            <person name="Havlak P."/>
            <person name="Jackson A.R."/>
            <person name="Jiang H."/>
            <person name="Liu Y."/>
            <person name="Messina D.N."/>
            <person name="Shen Y."/>
            <person name="Song H.X.-Z."/>
            <person name="Wylie T."/>
            <person name="Zhang L."/>
            <person name="Birney E."/>
            <person name="Han K."/>
            <person name="Konkel M.K."/>
            <person name="Lee J."/>
            <person name="Smit A.F.A."/>
            <person name="Ullmer B."/>
            <person name="Wang H."/>
            <person name="Xing J."/>
            <person name="Burhans R."/>
            <person name="Cheng Z."/>
            <person name="Karro J.E."/>
            <person name="Ma J."/>
            <person name="Raney B."/>
            <person name="She X."/>
            <person name="Cox M.J."/>
            <person name="Demuth J.P."/>
            <person name="Dumas L.J."/>
            <person name="Han S.-G."/>
            <person name="Hopkins J."/>
            <person name="Karimpour-Fard A."/>
            <person name="Kim Y.H."/>
            <person name="Pollack J.R."/>
            <person name="Vinar T."/>
            <person name="Addo-Quaye C."/>
            <person name="Degenhardt J."/>
            <person name="Denby A."/>
            <person name="Hubisz M.J."/>
            <person name="Indap A."/>
            <person name="Kosiol C."/>
            <person name="Lahn B.T."/>
            <person name="Lawson H.A."/>
            <person name="Marklein A."/>
            <person name="Nielsen R."/>
            <person name="Vallender E.J."/>
            <person name="Clark A.G."/>
            <person name="Ferguson B."/>
            <person name="Hernandez R.D."/>
            <person name="Hirani K."/>
            <person name="Kehrer-Sawatzki H."/>
            <person name="Kolb J."/>
            <person name="Patil S."/>
            <person name="Pu L.-L."/>
            <person name="Ren Y."/>
            <person name="Smith D.G."/>
            <person name="Wheeler D.A."/>
            <person name="Schenck I."/>
            <person name="Ball E.V."/>
            <person name="Chen R."/>
            <person name="Cooper D.N."/>
            <person name="Giardine B."/>
            <person name="Hsu F."/>
            <person name="Kent W.J."/>
            <person name="Lesk A."/>
            <person name="Nelson D.L."/>
            <person name="O'brien W.E."/>
            <person name="Pruefer K."/>
            <person name="Stenson P.D."/>
            <person name="Wallace J.C."/>
            <person name="Ke H."/>
            <person name="Liu X.-M."/>
            <person name="Wang P."/>
            <person name="Xiang A.P."/>
            <person name="Yang F."/>
            <person name="Barber G.P."/>
            <person name="Haussler D."/>
            <person name="Karolchik D."/>
            <person name="Kern A.D."/>
            <person name="Kuhn R.M."/>
            <person name="Smith K.E."/>
            <person name="Zwieg A.S."/>
        </authorList>
    </citation>
    <scope>NUCLEOTIDE SEQUENCE [LARGE SCALE GENOMIC DNA]</scope>
    <source>
        <strain evidence="13">17573</strain>
    </source>
</reference>
<feature type="domain" description="AMP-dependent synthetase/ligase" evidence="10">
    <location>
        <begin position="81"/>
        <end position="515"/>
    </location>
</feature>
<dbReference type="GO" id="GO:0031956">
    <property type="term" value="F:medium-chain fatty acid-CoA ligase activity"/>
    <property type="evidence" value="ECO:0000318"/>
    <property type="project" value="GO_Central"/>
</dbReference>
<gene>
    <name evidence="12 14" type="primary">ACSF2</name>
</gene>
<dbReference type="InterPro" id="IPR020845">
    <property type="entry name" value="AMP-binding_CS"/>
</dbReference>
<dbReference type="PANTHER" id="PTHR43201">
    <property type="entry name" value="ACYL-COA SYNTHETASE"/>
    <property type="match status" value="1"/>
</dbReference>
<accession>A0A1D5QL64</accession>
<organism evidence="12 13">
    <name type="scientific">Macaca mulatta</name>
    <name type="common">Rhesus macaque</name>
    <dbReference type="NCBI Taxonomy" id="9544"/>
    <lineage>
        <taxon>Eukaryota</taxon>
        <taxon>Metazoa</taxon>
        <taxon>Chordata</taxon>
        <taxon>Craniata</taxon>
        <taxon>Vertebrata</taxon>
        <taxon>Euteleostomi</taxon>
        <taxon>Mammalia</taxon>
        <taxon>Eutheria</taxon>
        <taxon>Euarchontoglires</taxon>
        <taxon>Primates</taxon>
        <taxon>Haplorrhini</taxon>
        <taxon>Catarrhini</taxon>
        <taxon>Cercopithecidae</taxon>
        <taxon>Cercopithecinae</taxon>
        <taxon>Macaca</taxon>
    </lineage>
</organism>
<name>A0A1D5QL64_MACMU</name>
<dbReference type="Bgee" id="ENSMMUG00000017236">
    <property type="expression patterns" value="Expressed in adult mammalian kidney and 21 other cell types or tissues"/>
</dbReference>